<dbReference type="GeneID" id="303002592"/>
<feature type="chain" id="PRO_5012079837" description="Rap1a immunity protein domain-containing protein" evidence="1">
    <location>
        <begin position="18"/>
        <end position="131"/>
    </location>
</feature>
<protein>
    <recommendedName>
        <fullName evidence="4">Rap1a immunity protein domain-containing protein</fullName>
    </recommendedName>
</protein>
<reference evidence="3" key="1">
    <citation type="submission" date="2017-04" db="EMBL/GenBank/DDBJ databases">
        <authorList>
            <person name="Varghese N."/>
            <person name="Submissions S."/>
        </authorList>
    </citation>
    <scope>NUCLEOTIDE SEQUENCE [LARGE SCALE GENOMIC DNA]</scope>
    <source>
        <strain evidence="3">UI2</strain>
    </source>
</reference>
<proteinExistence type="predicted"/>
<feature type="signal peptide" evidence="1">
    <location>
        <begin position="1"/>
        <end position="17"/>
    </location>
</feature>
<keyword evidence="1" id="KW-0732">Signal</keyword>
<evidence type="ECO:0000256" key="1">
    <source>
        <dbReference type="SAM" id="SignalP"/>
    </source>
</evidence>
<evidence type="ECO:0008006" key="4">
    <source>
        <dbReference type="Google" id="ProtNLM"/>
    </source>
</evidence>
<dbReference type="EMBL" id="FXWL01000003">
    <property type="protein sequence ID" value="SMQ78818.1"/>
    <property type="molecule type" value="Genomic_DNA"/>
</dbReference>
<dbReference type="AlphaFoldDB" id="A0A1Y6FT73"/>
<organism evidence="2 3">
    <name type="scientific">Sphingopyxis terrae subsp. ummariensis</name>
    <dbReference type="NCBI Taxonomy" id="429001"/>
    <lineage>
        <taxon>Bacteria</taxon>
        <taxon>Pseudomonadati</taxon>
        <taxon>Pseudomonadota</taxon>
        <taxon>Alphaproteobacteria</taxon>
        <taxon>Sphingomonadales</taxon>
        <taxon>Sphingomonadaceae</taxon>
        <taxon>Sphingopyxis</taxon>
    </lineage>
</organism>
<gene>
    <name evidence="2" type="ORF">SAMN06295984_2833</name>
</gene>
<sequence>MTNGRMQRMGLVSAALAAGLVLTAASPGDMSVATFLQRAEALQRLGPLALAMPETDQLKGEVIAAGKRYQARIEADRKAGRRSASCPPKSGTLTPEQWLAHLRTYPPQSRSRTTINMAFDGLMRKRYPCPA</sequence>
<accession>A0A1Y6FT73</accession>
<evidence type="ECO:0000313" key="2">
    <source>
        <dbReference type="EMBL" id="SMQ78818.1"/>
    </source>
</evidence>
<dbReference type="RefSeq" id="WP_086457662.1">
    <property type="nucleotide sequence ID" value="NZ_FXWL01000003.1"/>
</dbReference>
<evidence type="ECO:0000313" key="3">
    <source>
        <dbReference type="Proteomes" id="UP000194469"/>
    </source>
</evidence>
<keyword evidence="3" id="KW-1185">Reference proteome</keyword>
<name>A0A1Y6FT73_9SPHN</name>
<dbReference type="Proteomes" id="UP000194469">
    <property type="component" value="Unassembled WGS sequence"/>
</dbReference>